<keyword evidence="18" id="KW-1185">Reference proteome</keyword>
<comment type="similarity">
    <text evidence="2">Belongs to the eukaryotic/archaeal PrmC-related family.</text>
</comment>
<evidence type="ECO:0000256" key="13">
    <source>
        <dbReference type="ARBA" id="ARBA00080992"/>
    </source>
</evidence>
<dbReference type="RefSeq" id="XP_034252451.1">
    <property type="nucleotide sequence ID" value="XM_034396560.1"/>
</dbReference>
<evidence type="ECO:0000313" key="18">
    <source>
        <dbReference type="Proteomes" id="UP000515158"/>
    </source>
</evidence>
<keyword evidence="4" id="KW-0808">Transferase</keyword>
<dbReference type="GO" id="GO:0032259">
    <property type="term" value="P:methylation"/>
    <property type="evidence" value="ECO:0007669"/>
    <property type="project" value="UniProtKB-KW"/>
</dbReference>
<evidence type="ECO:0000256" key="14">
    <source>
        <dbReference type="ARBA" id="ARBA00083337"/>
    </source>
</evidence>
<dbReference type="Pfam" id="PF05175">
    <property type="entry name" value="MTS"/>
    <property type="match status" value="1"/>
</dbReference>
<evidence type="ECO:0000256" key="15">
    <source>
        <dbReference type="ARBA" id="ARBA00093624"/>
    </source>
</evidence>
<reference evidence="19" key="1">
    <citation type="submission" date="2025-08" db="UniProtKB">
        <authorList>
            <consortium name="RefSeq"/>
        </authorList>
    </citation>
    <scope>IDENTIFICATION</scope>
    <source>
        <tissue evidence="19">Total insect</tissue>
    </source>
</reference>
<comment type="catalytic activity">
    <reaction evidence="8">
        <text>methylarsonous acid + S-adenosyl-L-methionine = dimethylarsinate + S-adenosyl-L-homocysteine + 2 H(+)</text>
        <dbReference type="Rhea" id="RHEA:11684"/>
        <dbReference type="ChEBI" id="CHEBI:15378"/>
        <dbReference type="ChEBI" id="CHEBI:16223"/>
        <dbReference type="ChEBI" id="CHEBI:17826"/>
        <dbReference type="ChEBI" id="CHEBI:57856"/>
        <dbReference type="ChEBI" id="CHEBI:59789"/>
    </reaction>
</comment>
<dbReference type="InterPro" id="IPR029063">
    <property type="entry name" value="SAM-dependent_MTases_sf"/>
</dbReference>
<keyword evidence="5" id="KW-0949">S-adenosyl-L-methionine</keyword>
<evidence type="ECO:0000256" key="4">
    <source>
        <dbReference type="ARBA" id="ARBA00022679"/>
    </source>
</evidence>
<dbReference type="SUPFAM" id="SSF53335">
    <property type="entry name" value="S-adenosyl-L-methionine-dependent methyltransferases"/>
    <property type="match status" value="1"/>
</dbReference>
<dbReference type="NCBIfam" id="TIGR00537">
    <property type="entry name" value="hemK_rel_arch"/>
    <property type="match status" value="1"/>
</dbReference>
<dbReference type="FunCoup" id="A0A6P9A804">
    <property type="interactions" value="228"/>
</dbReference>
<evidence type="ECO:0000256" key="11">
    <source>
        <dbReference type="ARBA" id="ARBA00075330"/>
    </source>
</evidence>
<comment type="function">
    <text evidence="9">Methyltransferase that can methylate proteins and, to a lower extent, arsenic. Catalytic subunit of a heterodimer with TRMT112, which monomethylates 'Lys-12' of histone H4 (H4K12me1), a modification present at the promoters of numerous genes encoding cell cycle regulators. Catalytic subunit of a heterodimer with TRMT112, which catalyzes N5-methylation of Glu residue of proteins with a Gly-Gln-Xaa-Xaa-Xaa-Arg motif. Methylates ETF1 on 'Gln-185'; ETF1 needs to be complexed to ERF3 in its GTP-bound form to be efficiently methylated. May also play a role in the modulation of arsenic-induced toxicity by mediating the conversion of monomethylarsonous acid (3+) into the less toxic dimethylarsonic acid. It however only plays a limited role in arsenic metabolism compared with AS3MT.</text>
</comment>
<proteinExistence type="inferred from homology"/>
<dbReference type="AlphaFoldDB" id="A0A6P9A804"/>
<name>A0A6P9A804_THRPL</name>
<comment type="subcellular location">
    <subcellularLocation>
        <location evidence="1">Nucleus</location>
    </subcellularLocation>
</comment>
<evidence type="ECO:0000256" key="1">
    <source>
        <dbReference type="ARBA" id="ARBA00004123"/>
    </source>
</evidence>
<dbReference type="KEGG" id="tpal:117651942"/>
<dbReference type="PROSITE" id="PS00092">
    <property type="entry name" value="N6_MTASE"/>
    <property type="match status" value="1"/>
</dbReference>
<dbReference type="Gene3D" id="3.40.50.150">
    <property type="entry name" value="Vaccinia Virus protein VP39"/>
    <property type="match status" value="1"/>
</dbReference>
<evidence type="ECO:0000259" key="17">
    <source>
        <dbReference type="Pfam" id="PF05175"/>
    </source>
</evidence>
<dbReference type="InParanoid" id="A0A6P9A804"/>
<accession>A0A6P9A804</accession>
<evidence type="ECO:0000256" key="7">
    <source>
        <dbReference type="ARBA" id="ARBA00048619"/>
    </source>
</evidence>
<evidence type="ECO:0000256" key="5">
    <source>
        <dbReference type="ARBA" id="ARBA00022691"/>
    </source>
</evidence>
<dbReference type="OrthoDB" id="406152at2759"/>
<evidence type="ECO:0000256" key="3">
    <source>
        <dbReference type="ARBA" id="ARBA00022603"/>
    </source>
</evidence>
<dbReference type="GO" id="GO:0003676">
    <property type="term" value="F:nucleic acid binding"/>
    <property type="evidence" value="ECO:0007669"/>
    <property type="project" value="InterPro"/>
</dbReference>
<evidence type="ECO:0000256" key="9">
    <source>
        <dbReference type="ARBA" id="ARBA00053180"/>
    </source>
</evidence>
<evidence type="ECO:0000256" key="16">
    <source>
        <dbReference type="ARBA" id="ARBA00093667"/>
    </source>
</evidence>
<dbReference type="FunFam" id="3.40.50.150:FF:000077">
    <property type="entry name" value="HemK methyltransferase family member 2"/>
    <property type="match status" value="1"/>
</dbReference>
<dbReference type="GO" id="GO:0036009">
    <property type="term" value="F:protein-glutamine N-methyltransferase activity"/>
    <property type="evidence" value="ECO:0007669"/>
    <property type="project" value="UniProtKB-ARBA"/>
</dbReference>
<dbReference type="InterPro" id="IPR004557">
    <property type="entry name" value="PrmC-related"/>
</dbReference>
<dbReference type="InterPro" id="IPR052190">
    <property type="entry name" value="Euk-Arch_PrmC-MTase"/>
</dbReference>
<evidence type="ECO:0000256" key="8">
    <source>
        <dbReference type="ARBA" id="ARBA00050903"/>
    </source>
</evidence>
<keyword evidence="6" id="KW-0539">Nucleus</keyword>
<evidence type="ECO:0000256" key="12">
    <source>
        <dbReference type="ARBA" id="ARBA00076540"/>
    </source>
</evidence>
<feature type="domain" description="Methyltransferase small" evidence="17">
    <location>
        <begin position="50"/>
        <end position="133"/>
    </location>
</feature>
<dbReference type="Proteomes" id="UP000515158">
    <property type="component" value="Unplaced"/>
</dbReference>
<dbReference type="GeneID" id="117651942"/>
<gene>
    <name evidence="19" type="primary">LOC117651942</name>
</gene>
<dbReference type="InterPro" id="IPR007848">
    <property type="entry name" value="Small_mtfrase_dom"/>
</dbReference>
<protein>
    <recommendedName>
        <fullName evidence="15">Methyltransferase HEMK2</fullName>
    </recommendedName>
    <alternativeName>
        <fullName evidence="14">HemK methyltransferase family member 2</fullName>
    </alternativeName>
    <alternativeName>
        <fullName evidence="12">Lysine N-methyltransferase 9</fullName>
    </alternativeName>
    <alternativeName>
        <fullName evidence="11">Methylarsonite methyltransferase N6AMT1</fullName>
    </alternativeName>
    <alternativeName>
        <fullName evidence="16">Methyltransferase N6AMT1</fullName>
    </alternativeName>
    <alternativeName>
        <fullName evidence="13">Protein N(5)-glutamine methyltransferase</fullName>
    </alternativeName>
</protein>
<dbReference type="CDD" id="cd02440">
    <property type="entry name" value="AdoMet_MTases"/>
    <property type="match status" value="1"/>
</dbReference>
<sequence length="223" mass="24839">MKSRGEEVIETPDLSHLSVTDFDHVYEPREDSFLFLDALEKDLSLIHSLQPRLGLEVGSGSGVISTAVARALGSTCYMMATDINPFACKATQQTALKNKTNVACMQMDLDTMMRMDNSFDLLLFNPPYCVTSKDELSQPEEGGSFLHLAWAGGIQGREVTDRLLHHVGKLLSPKALFYLVVIKENDPEEIMNVLSHQGFQGHTIASRKVKNECLSILRFCRGF</sequence>
<keyword evidence="3" id="KW-0489">Methyltransferase</keyword>
<evidence type="ECO:0000256" key="10">
    <source>
        <dbReference type="ARBA" id="ARBA00062344"/>
    </source>
</evidence>
<dbReference type="InterPro" id="IPR002052">
    <property type="entry name" value="DNA_methylase_N6_adenine_CS"/>
</dbReference>
<dbReference type="PANTHER" id="PTHR45875">
    <property type="entry name" value="METHYLTRANSFERASE N6AMT1"/>
    <property type="match status" value="1"/>
</dbReference>
<comment type="subunit">
    <text evidence="10">Heterodimer; heterodimerization with TRMT112 is required for S-adenosyl-L-methionine-binding.</text>
</comment>
<comment type="catalytic activity">
    <reaction evidence="7">
        <text>L-lysyl-[histone] + S-adenosyl-L-methionine = N(6)-methyl-L-lysyl-[histone] + S-adenosyl-L-homocysteine + H(+)</text>
        <dbReference type="Rhea" id="RHEA:10024"/>
        <dbReference type="Rhea" id="RHEA-COMP:9845"/>
        <dbReference type="Rhea" id="RHEA-COMP:9846"/>
        <dbReference type="ChEBI" id="CHEBI:15378"/>
        <dbReference type="ChEBI" id="CHEBI:29969"/>
        <dbReference type="ChEBI" id="CHEBI:57856"/>
        <dbReference type="ChEBI" id="CHEBI:59789"/>
        <dbReference type="ChEBI" id="CHEBI:61929"/>
    </reaction>
    <physiologicalReaction direction="left-to-right" evidence="7">
        <dbReference type="Rhea" id="RHEA:10025"/>
    </physiologicalReaction>
</comment>
<evidence type="ECO:0000256" key="2">
    <source>
        <dbReference type="ARBA" id="ARBA00006149"/>
    </source>
</evidence>
<evidence type="ECO:0000256" key="6">
    <source>
        <dbReference type="ARBA" id="ARBA00023242"/>
    </source>
</evidence>
<dbReference type="PANTHER" id="PTHR45875:SF1">
    <property type="entry name" value="METHYLTRANSFERASE N6AMT1"/>
    <property type="match status" value="1"/>
</dbReference>
<organism evidence="19">
    <name type="scientific">Thrips palmi</name>
    <name type="common">Melon thrips</name>
    <dbReference type="NCBI Taxonomy" id="161013"/>
    <lineage>
        <taxon>Eukaryota</taxon>
        <taxon>Metazoa</taxon>
        <taxon>Ecdysozoa</taxon>
        <taxon>Arthropoda</taxon>
        <taxon>Hexapoda</taxon>
        <taxon>Insecta</taxon>
        <taxon>Pterygota</taxon>
        <taxon>Neoptera</taxon>
        <taxon>Paraneoptera</taxon>
        <taxon>Thysanoptera</taxon>
        <taxon>Terebrantia</taxon>
        <taxon>Thripoidea</taxon>
        <taxon>Thripidae</taxon>
        <taxon>Thrips</taxon>
    </lineage>
</organism>
<evidence type="ECO:0000313" key="19">
    <source>
        <dbReference type="RefSeq" id="XP_034252451.1"/>
    </source>
</evidence>
<dbReference type="GO" id="GO:0035657">
    <property type="term" value="C:eRF1 methyltransferase complex"/>
    <property type="evidence" value="ECO:0007669"/>
    <property type="project" value="TreeGrafter"/>
</dbReference>
<dbReference type="GO" id="GO:0005634">
    <property type="term" value="C:nucleus"/>
    <property type="evidence" value="ECO:0007669"/>
    <property type="project" value="UniProtKB-SubCell"/>
</dbReference>